<dbReference type="InterPro" id="IPR018247">
    <property type="entry name" value="EF_Hand_1_Ca_BS"/>
</dbReference>
<feature type="domain" description="EF-hand" evidence="3">
    <location>
        <begin position="230"/>
        <end position="265"/>
    </location>
</feature>
<name>A0A9W8ID82_9FUNG</name>
<dbReference type="SMART" id="SM00256">
    <property type="entry name" value="FBOX"/>
    <property type="match status" value="1"/>
</dbReference>
<dbReference type="InterPro" id="IPR011992">
    <property type="entry name" value="EF-hand-dom_pair"/>
</dbReference>
<dbReference type="SUPFAM" id="SSF47473">
    <property type="entry name" value="EF-hand"/>
    <property type="match status" value="1"/>
</dbReference>
<dbReference type="Pfam" id="PF12937">
    <property type="entry name" value="F-box-like"/>
    <property type="match status" value="1"/>
</dbReference>
<keyword evidence="1" id="KW-0106">Calcium</keyword>
<evidence type="ECO:0000256" key="1">
    <source>
        <dbReference type="ARBA" id="ARBA00022837"/>
    </source>
</evidence>
<dbReference type="InterPro" id="IPR036047">
    <property type="entry name" value="F-box-like_dom_sf"/>
</dbReference>
<reference evidence="4" key="1">
    <citation type="submission" date="2022-07" db="EMBL/GenBank/DDBJ databases">
        <title>Phylogenomic reconstructions and comparative analyses of Kickxellomycotina fungi.</title>
        <authorList>
            <person name="Reynolds N.K."/>
            <person name="Stajich J.E."/>
            <person name="Barry K."/>
            <person name="Grigoriev I.V."/>
            <person name="Crous P."/>
            <person name="Smith M.E."/>
        </authorList>
    </citation>
    <scope>NUCLEOTIDE SEQUENCE</scope>
    <source>
        <strain evidence="4">NRRL 1566</strain>
    </source>
</reference>
<dbReference type="GO" id="GO:0005509">
    <property type="term" value="F:calcium ion binding"/>
    <property type="evidence" value="ECO:0007669"/>
    <property type="project" value="InterPro"/>
</dbReference>
<evidence type="ECO:0000259" key="2">
    <source>
        <dbReference type="PROSITE" id="PS50181"/>
    </source>
</evidence>
<comment type="caution">
    <text evidence="4">The sequence shown here is derived from an EMBL/GenBank/DDBJ whole genome shotgun (WGS) entry which is preliminary data.</text>
</comment>
<protein>
    <submittedName>
        <fullName evidence="4">Uncharacterized protein</fullName>
    </submittedName>
</protein>
<dbReference type="Gene3D" id="1.10.238.10">
    <property type="entry name" value="EF-hand"/>
    <property type="match status" value="1"/>
</dbReference>
<feature type="domain" description="F-box" evidence="2">
    <location>
        <begin position="1"/>
        <end position="47"/>
    </location>
</feature>
<dbReference type="PROSITE" id="PS00018">
    <property type="entry name" value="EF_HAND_1"/>
    <property type="match status" value="1"/>
</dbReference>
<evidence type="ECO:0000313" key="5">
    <source>
        <dbReference type="Proteomes" id="UP001139887"/>
    </source>
</evidence>
<evidence type="ECO:0000259" key="3">
    <source>
        <dbReference type="PROSITE" id="PS50222"/>
    </source>
</evidence>
<sequence length="331" mass="36469">MTSLEALPQDIFNRIALALDVTDLAALALTSRRLCSMARDDELWLERVAADFGDRALVVSLLAEAGVDIAELADCSPDLVPWRPALVPNCRGKAGMQCYRDRLARAFPASDDERLARAKHGESEIDQVKQLLRDGPPADDVLCEAAFRLLRVQEWFPTSAECYYLWALICFMRNALFPALQLLDIGQAVNSDFGPLHELRAEVQATVDGVFGSGNETPLLNPTCSEPSSQLTAALAAIFRRFDCDRDGVLSAKELGALIRVTNGQPVPPAAISQIIHTFGGPIQTHNSRKVAGWDLRSLCSFYVAQSLQDPQETRQDLEKFGFDPQSLKKR</sequence>
<dbReference type="SUPFAM" id="SSF81383">
    <property type="entry name" value="F-box domain"/>
    <property type="match status" value="1"/>
</dbReference>
<keyword evidence="5" id="KW-1185">Reference proteome</keyword>
<dbReference type="Proteomes" id="UP001139887">
    <property type="component" value="Unassembled WGS sequence"/>
</dbReference>
<dbReference type="InterPro" id="IPR002048">
    <property type="entry name" value="EF_hand_dom"/>
</dbReference>
<dbReference type="EMBL" id="JANBUW010000152">
    <property type="protein sequence ID" value="KAJ2848583.1"/>
    <property type="molecule type" value="Genomic_DNA"/>
</dbReference>
<dbReference type="Gene3D" id="1.20.1280.50">
    <property type="match status" value="1"/>
</dbReference>
<dbReference type="AlphaFoldDB" id="A0A9W8ID82"/>
<accession>A0A9W8ID82</accession>
<dbReference type="InterPro" id="IPR001810">
    <property type="entry name" value="F-box_dom"/>
</dbReference>
<evidence type="ECO:0000313" key="4">
    <source>
        <dbReference type="EMBL" id="KAJ2848583.1"/>
    </source>
</evidence>
<proteinExistence type="predicted"/>
<gene>
    <name evidence="4" type="ORF">IWW36_003214</name>
</gene>
<dbReference type="PROSITE" id="PS50181">
    <property type="entry name" value="FBOX"/>
    <property type="match status" value="1"/>
</dbReference>
<organism evidence="4 5">
    <name type="scientific">Coemansia brasiliensis</name>
    <dbReference type="NCBI Taxonomy" id="2650707"/>
    <lineage>
        <taxon>Eukaryota</taxon>
        <taxon>Fungi</taxon>
        <taxon>Fungi incertae sedis</taxon>
        <taxon>Zoopagomycota</taxon>
        <taxon>Kickxellomycotina</taxon>
        <taxon>Kickxellomycetes</taxon>
        <taxon>Kickxellales</taxon>
        <taxon>Kickxellaceae</taxon>
        <taxon>Coemansia</taxon>
    </lineage>
</organism>
<dbReference type="OrthoDB" id="26525at2759"/>
<dbReference type="PROSITE" id="PS50222">
    <property type="entry name" value="EF_HAND_2"/>
    <property type="match status" value="1"/>
</dbReference>